<dbReference type="STRING" id="4846.A0A367IXP9"/>
<organism evidence="1 2">
    <name type="scientific">Rhizopus stolonifer</name>
    <name type="common">Rhizopus nigricans</name>
    <dbReference type="NCBI Taxonomy" id="4846"/>
    <lineage>
        <taxon>Eukaryota</taxon>
        <taxon>Fungi</taxon>
        <taxon>Fungi incertae sedis</taxon>
        <taxon>Mucoromycota</taxon>
        <taxon>Mucoromycotina</taxon>
        <taxon>Mucoromycetes</taxon>
        <taxon>Mucorales</taxon>
        <taxon>Mucorineae</taxon>
        <taxon>Rhizopodaceae</taxon>
        <taxon>Rhizopus</taxon>
    </lineage>
</organism>
<dbReference type="AlphaFoldDB" id="A0A367IXP9"/>
<dbReference type="EMBL" id="PJQM01005085">
    <property type="protein sequence ID" value="RCH82480.1"/>
    <property type="molecule type" value="Genomic_DNA"/>
</dbReference>
<keyword evidence="2" id="KW-1185">Reference proteome</keyword>
<gene>
    <name evidence="1" type="ORF">CU098_008409</name>
</gene>
<name>A0A367IXP9_RHIST</name>
<sequence>MPRNDIMQCLSSGRRSSVAMWKKDYKSRVILVCAHRNKKRRDGQVLELRRPQVFDDYEYHKSSVDANNNRKDNMVSFHDVMKTYRWEVRFLSFVLGIA</sequence>
<evidence type="ECO:0000313" key="2">
    <source>
        <dbReference type="Proteomes" id="UP000253551"/>
    </source>
</evidence>
<dbReference type="OrthoDB" id="2282414at2759"/>
<protein>
    <recommendedName>
        <fullName evidence="3">PiggyBac transposable element-derived protein domain-containing protein</fullName>
    </recommendedName>
</protein>
<accession>A0A367IXP9</accession>
<reference evidence="1 2" key="1">
    <citation type="journal article" date="2018" name="G3 (Bethesda)">
        <title>Phylogenetic and Phylogenomic Definition of Rhizopus Species.</title>
        <authorList>
            <person name="Gryganskyi A.P."/>
            <person name="Golan J."/>
            <person name="Dolatabadi S."/>
            <person name="Mondo S."/>
            <person name="Robb S."/>
            <person name="Idnurm A."/>
            <person name="Muszewska A."/>
            <person name="Steczkiewicz K."/>
            <person name="Masonjones S."/>
            <person name="Liao H.L."/>
            <person name="Gajdeczka M.T."/>
            <person name="Anike F."/>
            <person name="Vuek A."/>
            <person name="Anishchenko I.M."/>
            <person name="Voigt K."/>
            <person name="de Hoog G.S."/>
            <person name="Smith M.E."/>
            <person name="Heitman J."/>
            <person name="Vilgalys R."/>
            <person name="Stajich J.E."/>
        </authorList>
    </citation>
    <scope>NUCLEOTIDE SEQUENCE [LARGE SCALE GENOMIC DNA]</scope>
    <source>
        <strain evidence="1 2">LSU 92-RS-03</strain>
    </source>
</reference>
<proteinExistence type="predicted"/>
<dbReference type="Proteomes" id="UP000253551">
    <property type="component" value="Unassembled WGS sequence"/>
</dbReference>
<comment type="caution">
    <text evidence="1">The sequence shown here is derived from an EMBL/GenBank/DDBJ whole genome shotgun (WGS) entry which is preliminary data.</text>
</comment>
<evidence type="ECO:0008006" key="3">
    <source>
        <dbReference type="Google" id="ProtNLM"/>
    </source>
</evidence>
<evidence type="ECO:0000313" key="1">
    <source>
        <dbReference type="EMBL" id="RCH82480.1"/>
    </source>
</evidence>